<sequence>MSRSNPSASIEQSGESDVSGSCADPTRRAVLTALASCACLAAIEPAAADDEEQPGASERPQKADRLVRAEGDKAGQVIKSEDLTLGGPPIRAWPQDPKTSVIRKGSRLNEVVLVKLDPAELDDATRARAPDGIVCYSVVCTHAGCPITAWLKEEQGDKNVLKCLCHNSEYDPRQNAQVVFGPAPRRLAALPLTVADGAITVAAPFVGKVGAQQGG</sequence>
<dbReference type="InterPro" id="IPR017941">
    <property type="entry name" value="Rieske_2Fe-2S"/>
</dbReference>
<evidence type="ECO:0000259" key="8">
    <source>
        <dbReference type="PROSITE" id="PS51296"/>
    </source>
</evidence>
<evidence type="ECO:0000256" key="7">
    <source>
        <dbReference type="SAM" id="MobiDB-lite"/>
    </source>
</evidence>
<dbReference type="EMBL" id="FMZW01000034">
    <property type="protein sequence ID" value="SDE77193.1"/>
    <property type="molecule type" value="Genomic_DNA"/>
</dbReference>
<dbReference type="InterPro" id="IPR014349">
    <property type="entry name" value="Rieske_Fe-S_prot"/>
</dbReference>
<evidence type="ECO:0000256" key="1">
    <source>
        <dbReference type="ARBA" id="ARBA00022714"/>
    </source>
</evidence>
<evidence type="ECO:0000256" key="5">
    <source>
        <dbReference type="ARBA" id="ARBA00023157"/>
    </source>
</evidence>
<dbReference type="CDD" id="cd03467">
    <property type="entry name" value="Rieske"/>
    <property type="match status" value="1"/>
</dbReference>
<dbReference type="Proteomes" id="UP000199245">
    <property type="component" value="Unassembled WGS sequence"/>
</dbReference>
<dbReference type="InterPro" id="IPR005805">
    <property type="entry name" value="Rieske_Fe-S_prot_C"/>
</dbReference>
<reference evidence="9 10" key="1">
    <citation type="submission" date="2016-10" db="EMBL/GenBank/DDBJ databases">
        <authorList>
            <person name="de Groot N.N."/>
        </authorList>
    </citation>
    <scope>NUCLEOTIDE SEQUENCE [LARGE SCALE GENOMIC DNA]</scope>
    <source>
        <strain evidence="9 10">R5</strain>
    </source>
</reference>
<dbReference type="PRINTS" id="PR00162">
    <property type="entry name" value="RIESKE"/>
</dbReference>
<feature type="domain" description="Rieske" evidence="8">
    <location>
        <begin position="128"/>
        <end position="201"/>
    </location>
</feature>
<comment type="cofactor">
    <cofactor evidence="6">
        <name>[2Fe-2S] cluster</name>
        <dbReference type="ChEBI" id="CHEBI:190135"/>
    </cofactor>
</comment>
<evidence type="ECO:0000313" key="9">
    <source>
        <dbReference type="EMBL" id="SDE77193.1"/>
    </source>
</evidence>
<protein>
    <submittedName>
        <fullName evidence="9">Rieske [2Fe-2S] domain-containing protein</fullName>
    </submittedName>
</protein>
<dbReference type="Pfam" id="PF00355">
    <property type="entry name" value="Rieske"/>
    <property type="match status" value="1"/>
</dbReference>
<accession>A0A1G7FMV9</accession>
<keyword evidence="1" id="KW-0001">2Fe-2S</keyword>
<dbReference type="SUPFAM" id="SSF50022">
    <property type="entry name" value="ISP domain"/>
    <property type="match status" value="1"/>
</dbReference>
<feature type="region of interest" description="Disordered" evidence="7">
    <location>
        <begin position="1"/>
        <end position="23"/>
    </location>
</feature>
<feature type="region of interest" description="Disordered" evidence="7">
    <location>
        <begin position="47"/>
        <end position="67"/>
    </location>
</feature>
<dbReference type="AlphaFoldDB" id="A0A1G7FMV9"/>
<dbReference type="RefSeq" id="WP_092087485.1">
    <property type="nucleotide sequence ID" value="NZ_FMZW01000034.1"/>
</dbReference>
<evidence type="ECO:0000256" key="2">
    <source>
        <dbReference type="ARBA" id="ARBA00022723"/>
    </source>
</evidence>
<dbReference type="GO" id="GO:0051537">
    <property type="term" value="F:2 iron, 2 sulfur cluster binding"/>
    <property type="evidence" value="ECO:0007669"/>
    <property type="project" value="UniProtKB-KW"/>
</dbReference>
<feature type="compositionally biased region" description="Polar residues" evidence="7">
    <location>
        <begin position="1"/>
        <end position="19"/>
    </location>
</feature>
<evidence type="ECO:0000256" key="6">
    <source>
        <dbReference type="ARBA" id="ARBA00034078"/>
    </source>
</evidence>
<evidence type="ECO:0000313" key="10">
    <source>
        <dbReference type="Proteomes" id="UP000199245"/>
    </source>
</evidence>
<dbReference type="GO" id="GO:0046872">
    <property type="term" value="F:metal ion binding"/>
    <property type="evidence" value="ECO:0007669"/>
    <property type="project" value="UniProtKB-KW"/>
</dbReference>
<dbReference type="GO" id="GO:0016020">
    <property type="term" value="C:membrane"/>
    <property type="evidence" value="ECO:0007669"/>
    <property type="project" value="InterPro"/>
</dbReference>
<proteinExistence type="predicted"/>
<organism evidence="9 10">
    <name type="scientific">Bradyrhizobium brasilense</name>
    <dbReference type="NCBI Taxonomy" id="1419277"/>
    <lineage>
        <taxon>Bacteria</taxon>
        <taxon>Pseudomonadati</taxon>
        <taxon>Pseudomonadota</taxon>
        <taxon>Alphaproteobacteria</taxon>
        <taxon>Hyphomicrobiales</taxon>
        <taxon>Nitrobacteraceae</taxon>
        <taxon>Bradyrhizobium</taxon>
    </lineage>
</organism>
<dbReference type="FunFam" id="2.102.10.10:FF:000019">
    <property type="entry name" value="Rieske iron-sulfur protein"/>
    <property type="match status" value="1"/>
</dbReference>
<evidence type="ECO:0000256" key="4">
    <source>
        <dbReference type="ARBA" id="ARBA00023014"/>
    </source>
</evidence>
<keyword evidence="2" id="KW-0479">Metal-binding</keyword>
<keyword evidence="3" id="KW-0408">Iron</keyword>
<dbReference type="Gene3D" id="2.102.10.10">
    <property type="entry name" value="Rieske [2Fe-2S] iron-sulphur domain"/>
    <property type="match status" value="1"/>
</dbReference>
<keyword evidence="4" id="KW-0411">Iron-sulfur</keyword>
<evidence type="ECO:0000256" key="3">
    <source>
        <dbReference type="ARBA" id="ARBA00023004"/>
    </source>
</evidence>
<gene>
    <name evidence="9" type="ORF">SAMN05216337_103478</name>
</gene>
<dbReference type="PANTHER" id="PTHR10134">
    <property type="entry name" value="CYTOCHROME B-C1 COMPLEX SUBUNIT RIESKE, MITOCHONDRIAL"/>
    <property type="match status" value="1"/>
</dbReference>
<dbReference type="InterPro" id="IPR036922">
    <property type="entry name" value="Rieske_2Fe-2S_sf"/>
</dbReference>
<keyword evidence="5" id="KW-1015">Disulfide bond</keyword>
<dbReference type="PROSITE" id="PS51296">
    <property type="entry name" value="RIESKE"/>
    <property type="match status" value="1"/>
</dbReference>
<name>A0A1G7FMV9_9BRAD</name>